<sequence length="249" mass="28601">MRKIILVMLIGCSLVYSSARAADTTSAVKQLMQRVQQAYKSASFLSFHIAYRYANKSQPDNYIDTMSGEVAMDKNRMRFQIEDIETVTNDKYTIQVVKDQKLIYLSIPQSVQMADPIATLDTVLAHYKGIHTQITRNNNIATLEMSFPPGQTYKNITMVINEATGYFQKVVYELNTEGFVEKDQLMQPGNGGLYQTEGRIEMVFSDYRKGQFNEGLFSEDRYFTRLAQGKYEPVEKYKDYQIFLASPKL</sequence>
<comment type="caution">
    <text evidence="2">The sequence shown here is derived from an EMBL/GenBank/DDBJ whole genome shotgun (WGS) entry which is preliminary data.</text>
</comment>
<feature type="signal peptide" evidence="1">
    <location>
        <begin position="1"/>
        <end position="21"/>
    </location>
</feature>
<keyword evidence="1" id="KW-0732">Signal</keyword>
<feature type="chain" id="PRO_5012099423" description="Outer membrane lipoprotein-sorting protein" evidence="1">
    <location>
        <begin position="22"/>
        <end position="249"/>
    </location>
</feature>
<protein>
    <recommendedName>
        <fullName evidence="4">Outer membrane lipoprotein-sorting protein</fullName>
    </recommendedName>
</protein>
<dbReference type="OrthoDB" id="651756at2"/>
<dbReference type="Proteomes" id="UP000192796">
    <property type="component" value="Unassembled WGS sequence"/>
</dbReference>
<dbReference type="EMBL" id="LVYD01000075">
    <property type="protein sequence ID" value="OQP59650.1"/>
    <property type="molecule type" value="Genomic_DNA"/>
</dbReference>
<dbReference type="RefSeq" id="WP_081154509.1">
    <property type="nucleotide sequence ID" value="NZ_LVYD01000075.1"/>
</dbReference>
<evidence type="ECO:0000313" key="2">
    <source>
        <dbReference type="EMBL" id="OQP59650.1"/>
    </source>
</evidence>
<keyword evidence="3" id="KW-1185">Reference proteome</keyword>
<dbReference type="AlphaFoldDB" id="A0A1V9FMT5"/>
<organism evidence="2 3">
    <name type="scientific">Niastella vici</name>
    <dbReference type="NCBI Taxonomy" id="1703345"/>
    <lineage>
        <taxon>Bacteria</taxon>
        <taxon>Pseudomonadati</taxon>
        <taxon>Bacteroidota</taxon>
        <taxon>Chitinophagia</taxon>
        <taxon>Chitinophagales</taxon>
        <taxon>Chitinophagaceae</taxon>
        <taxon>Niastella</taxon>
    </lineage>
</organism>
<dbReference type="Gene3D" id="2.50.20.10">
    <property type="entry name" value="Lipoprotein localisation LolA/LolB/LppX"/>
    <property type="match status" value="1"/>
</dbReference>
<evidence type="ECO:0000256" key="1">
    <source>
        <dbReference type="SAM" id="SignalP"/>
    </source>
</evidence>
<name>A0A1V9FMT5_9BACT</name>
<reference evidence="2 3" key="1">
    <citation type="submission" date="2016-03" db="EMBL/GenBank/DDBJ databases">
        <title>Niastella vici sp. nov., isolated from farmland soil.</title>
        <authorList>
            <person name="Chen L."/>
            <person name="Wang D."/>
            <person name="Yang S."/>
            <person name="Wang G."/>
        </authorList>
    </citation>
    <scope>NUCLEOTIDE SEQUENCE [LARGE SCALE GENOMIC DNA]</scope>
    <source>
        <strain evidence="2 3">DJ57</strain>
    </source>
</reference>
<dbReference type="STRING" id="1703345.A3860_36850"/>
<accession>A0A1V9FMT5</accession>
<proteinExistence type="predicted"/>
<evidence type="ECO:0000313" key="3">
    <source>
        <dbReference type="Proteomes" id="UP000192796"/>
    </source>
</evidence>
<gene>
    <name evidence="2" type="ORF">A3860_36850</name>
</gene>
<evidence type="ECO:0008006" key="4">
    <source>
        <dbReference type="Google" id="ProtNLM"/>
    </source>
</evidence>